<keyword evidence="2" id="KW-1185">Reference proteome</keyword>
<protein>
    <submittedName>
        <fullName evidence="1">Uncharacterized protein</fullName>
    </submittedName>
</protein>
<name>A0A9D4QR51_DREPO</name>
<dbReference type="EMBL" id="JAIWYP010000004">
    <property type="protein sequence ID" value="KAH3839265.1"/>
    <property type="molecule type" value="Genomic_DNA"/>
</dbReference>
<evidence type="ECO:0000313" key="1">
    <source>
        <dbReference type="EMBL" id="KAH3839265.1"/>
    </source>
</evidence>
<reference evidence="1" key="1">
    <citation type="journal article" date="2019" name="bioRxiv">
        <title>The Genome of the Zebra Mussel, Dreissena polymorpha: A Resource for Invasive Species Research.</title>
        <authorList>
            <person name="McCartney M.A."/>
            <person name="Auch B."/>
            <person name="Kono T."/>
            <person name="Mallez S."/>
            <person name="Zhang Y."/>
            <person name="Obille A."/>
            <person name="Becker A."/>
            <person name="Abrahante J.E."/>
            <person name="Garbe J."/>
            <person name="Badalamenti J.P."/>
            <person name="Herman A."/>
            <person name="Mangelson H."/>
            <person name="Liachko I."/>
            <person name="Sullivan S."/>
            <person name="Sone E.D."/>
            <person name="Koren S."/>
            <person name="Silverstein K.A.T."/>
            <person name="Beckman K.B."/>
            <person name="Gohl D.M."/>
        </authorList>
    </citation>
    <scope>NUCLEOTIDE SEQUENCE</scope>
    <source>
        <strain evidence="1">Duluth1</strain>
        <tissue evidence="1">Whole animal</tissue>
    </source>
</reference>
<evidence type="ECO:0000313" key="2">
    <source>
        <dbReference type="Proteomes" id="UP000828390"/>
    </source>
</evidence>
<dbReference type="Proteomes" id="UP000828390">
    <property type="component" value="Unassembled WGS sequence"/>
</dbReference>
<sequence length="53" mass="6377">MHIWRHPLKPLTYPGNHLCRHLRKHNDLLQLLPKLPVRAMLCNVRRVPPCQHQ</sequence>
<proteinExistence type="predicted"/>
<dbReference type="AlphaFoldDB" id="A0A9D4QR51"/>
<organism evidence="1 2">
    <name type="scientific">Dreissena polymorpha</name>
    <name type="common">Zebra mussel</name>
    <name type="synonym">Mytilus polymorpha</name>
    <dbReference type="NCBI Taxonomy" id="45954"/>
    <lineage>
        <taxon>Eukaryota</taxon>
        <taxon>Metazoa</taxon>
        <taxon>Spiralia</taxon>
        <taxon>Lophotrochozoa</taxon>
        <taxon>Mollusca</taxon>
        <taxon>Bivalvia</taxon>
        <taxon>Autobranchia</taxon>
        <taxon>Heteroconchia</taxon>
        <taxon>Euheterodonta</taxon>
        <taxon>Imparidentia</taxon>
        <taxon>Neoheterodontei</taxon>
        <taxon>Myida</taxon>
        <taxon>Dreissenoidea</taxon>
        <taxon>Dreissenidae</taxon>
        <taxon>Dreissena</taxon>
    </lineage>
</organism>
<accession>A0A9D4QR51</accession>
<comment type="caution">
    <text evidence="1">The sequence shown here is derived from an EMBL/GenBank/DDBJ whole genome shotgun (WGS) entry which is preliminary data.</text>
</comment>
<reference evidence="1" key="2">
    <citation type="submission" date="2020-11" db="EMBL/GenBank/DDBJ databases">
        <authorList>
            <person name="McCartney M.A."/>
            <person name="Auch B."/>
            <person name="Kono T."/>
            <person name="Mallez S."/>
            <person name="Becker A."/>
            <person name="Gohl D.M."/>
            <person name="Silverstein K.A.T."/>
            <person name="Koren S."/>
            <person name="Bechman K.B."/>
            <person name="Herman A."/>
            <person name="Abrahante J.E."/>
            <person name="Garbe J."/>
        </authorList>
    </citation>
    <scope>NUCLEOTIDE SEQUENCE</scope>
    <source>
        <strain evidence="1">Duluth1</strain>
        <tissue evidence="1">Whole animal</tissue>
    </source>
</reference>
<gene>
    <name evidence="1" type="ORF">DPMN_112691</name>
</gene>